<protein>
    <submittedName>
        <fullName evidence="2">Testis expressed 45</fullName>
    </submittedName>
</protein>
<organism evidence="2 3">
    <name type="scientific">Myotis myotis</name>
    <name type="common">Greater mouse-eared bat</name>
    <name type="synonym">Vespertilio myotis</name>
    <dbReference type="NCBI Taxonomy" id="51298"/>
    <lineage>
        <taxon>Eukaryota</taxon>
        <taxon>Metazoa</taxon>
        <taxon>Chordata</taxon>
        <taxon>Craniata</taxon>
        <taxon>Vertebrata</taxon>
        <taxon>Euteleostomi</taxon>
        <taxon>Mammalia</taxon>
        <taxon>Eutheria</taxon>
        <taxon>Laurasiatheria</taxon>
        <taxon>Chiroptera</taxon>
        <taxon>Yangochiroptera</taxon>
        <taxon>Vespertilionidae</taxon>
        <taxon>Myotis</taxon>
    </lineage>
</organism>
<dbReference type="InterPro" id="IPR028001">
    <property type="entry name" value="SAXO5"/>
</dbReference>
<dbReference type="Pfam" id="PF15373">
    <property type="entry name" value="SAXO5-like"/>
    <property type="match status" value="1"/>
</dbReference>
<feature type="region of interest" description="Disordered" evidence="1">
    <location>
        <begin position="481"/>
        <end position="503"/>
    </location>
</feature>
<name>A0A7J7XLC7_MYOMY</name>
<evidence type="ECO:0000313" key="2">
    <source>
        <dbReference type="EMBL" id="KAF6350328.1"/>
    </source>
</evidence>
<dbReference type="VEuPathDB" id="HostDB:GeneID_118658588"/>
<dbReference type="AlphaFoldDB" id="A0A7J7XLC7"/>
<sequence>MAGPDLLRASHFTLGPDARLHMSAALSTAHRDFPPYPDVAPAPPSAPPSRATLFQQDARWAREERVSEAHAAFAPQPTQSRELERARRLAMQASHLHLHADPRRGAGLSTARADFRWPQLPERGSQQSRGARLIFHRDSVPLGQGAKLPFPPTTHQALFLPHDARPQPRASCRHLGGPSPLKWDHRRWDHERWDDRTSYQRQFQALMGPPALMCKRDSSSVTLGDFKIGYGPMCSEQKQAYRPRNLPPDRYDKAQASACIHYSSASPGDGLFHDRTTSAEHFYARQPEPFVHHSDQTPESHILEGNWCPGPGSLTTSMNFFYGQPPPVTNPNSRHIPHEKLQDHVILGESKLRGQFFQTTMGTDYPSTSTERPEKAPNLHLLPSNMPEGLGVQPPTLKSPEPDLLTMNQKMLKPHRAAPASMTQEMLQQCKHSHMEPPLGRQRFFSTQYKDQFAFKYQGPTVLRFGNFQESHLPLGSSDQCCSGGTVDPQAPQVPTYPCPSQQ</sequence>
<evidence type="ECO:0000313" key="3">
    <source>
        <dbReference type="Proteomes" id="UP000527355"/>
    </source>
</evidence>
<accession>A0A7J7XLC7</accession>
<dbReference type="EMBL" id="JABWUV010000006">
    <property type="protein sequence ID" value="KAF6350328.1"/>
    <property type="molecule type" value="Genomic_DNA"/>
</dbReference>
<keyword evidence="3" id="KW-1185">Reference proteome</keyword>
<dbReference type="Proteomes" id="UP000527355">
    <property type="component" value="Unassembled WGS sequence"/>
</dbReference>
<evidence type="ECO:0000256" key="1">
    <source>
        <dbReference type="SAM" id="MobiDB-lite"/>
    </source>
</evidence>
<dbReference type="PANTHER" id="PTHR34828">
    <property type="entry name" value="TESTIS-EXPRESSED PROTEIN 45"/>
    <property type="match status" value="1"/>
</dbReference>
<comment type="caution">
    <text evidence="2">The sequence shown here is derived from an EMBL/GenBank/DDBJ whole genome shotgun (WGS) entry which is preliminary data.</text>
</comment>
<proteinExistence type="predicted"/>
<dbReference type="PANTHER" id="PTHR34828:SF1">
    <property type="entry name" value="TESTIS-EXPRESSED PROTEIN 45"/>
    <property type="match status" value="1"/>
</dbReference>
<reference evidence="2 3" key="1">
    <citation type="journal article" date="2020" name="Nature">
        <title>Six reference-quality genomes reveal evolution of bat adaptations.</title>
        <authorList>
            <person name="Jebb D."/>
            <person name="Huang Z."/>
            <person name="Pippel M."/>
            <person name="Hughes G.M."/>
            <person name="Lavrichenko K."/>
            <person name="Devanna P."/>
            <person name="Winkler S."/>
            <person name="Jermiin L.S."/>
            <person name="Skirmuntt E.C."/>
            <person name="Katzourakis A."/>
            <person name="Burkitt-Gray L."/>
            <person name="Ray D.A."/>
            <person name="Sullivan K.A.M."/>
            <person name="Roscito J.G."/>
            <person name="Kirilenko B.M."/>
            <person name="Davalos L.M."/>
            <person name="Corthals A.P."/>
            <person name="Power M.L."/>
            <person name="Jones G."/>
            <person name="Ransome R.D."/>
            <person name="Dechmann D.K.N."/>
            <person name="Locatelli A.G."/>
            <person name="Puechmaille S.J."/>
            <person name="Fedrigo O."/>
            <person name="Jarvis E.D."/>
            <person name="Hiller M."/>
            <person name="Vernes S.C."/>
            <person name="Myers E.W."/>
            <person name="Teeling E.C."/>
        </authorList>
    </citation>
    <scope>NUCLEOTIDE SEQUENCE [LARGE SCALE GENOMIC DNA]</scope>
    <source>
        <strain evidence="2">MMyoMyo1</strain>
        <tissue evidence="2">Flight muscle</tissue>
    </source>
</reference>
<gene>
    <name evidence="2" type="ORF">mMyoMyo1_018988</name>
</gene>